<keyword evidence="1" id="KW-0862">Zinc</keyword>
<evidence type="ECO:0000313" key="5">
    <source>
        <dbReference type="Proteomes" id="UP000053989"/>
    </source>
</evidence>
<dbReference type="InParanoid" id="A0A0C3EQI1"/>
<dbReference type="GO" id="GO:0006287">
    <property type="term" value="P:base-excision repair, gap-filling"/>
    <property type="evidence" value="ECO:0007669"/>
    <property type="project" value="TreeGrafter"/>
</dbReference>
<keyword evidence="1" id="KW-0239">DNA-directed DNA polymerase</keyword>
<keyword evidence="1" id="KW-0235">DNA replication</keyword>
<keyword evidence="1" id="KW-0411">Iron-sulfur</keyword>
<dbReference type="GO" id="GO:0008270">
    <property type="term" value="F:zinc ion binding"/>
    <property type="evidence" value="ECO:0007669"/>
    <property type="project" value="UniProtKB-KW"/>
</dbReference>
<dbReference type="Proteomes" id="UP000053989">
    <property type="component" value="Unassembled WGS sequence"/>
</dbReference>
<evidence type="ECO:0000313" key="4">
    <source>
        <dbReference type="EMBL" id="KIM70409.1"/>
    </source>
</evidence>
<comment type="subcellular location">
    <subcellularLocation>
        <location evidence="1">Nucleus</location>
    </subcellularLocation>
</comment>
<reference evidence="5" key="2">
    <citation type="submission" date="2015-01" db="EMBL/GenBank/DDBJ databases">
        <title>Evolutionary Origins and Diversification of the Mycorrhizal Mutualists.</title>
        <authorList>
            <consortium name="DOE Joint Genome Institute"/>
            <consortium name="Mycorrhizal Genomics Consortium"/>
            <person name="Kohler A."/>
            <person name="Kuo A."/>
            <person name="Nagy L.G."/>
            <person name="Floudas D."/>
            <person name="Copeland A."/>
            <person name="Barry K.W."/>
            <person name="Cichocki N."/>
            <person name="Veneault-Fourrey C."/>
            <person name="LaButti K."/>
            <person name="Lindquist E.A."/>
            <person name="Lipzen A."/>
            <person name="Lundell T."/>
            <person name="Morin E."/>
            <person name="Murat C."/>
            <person name="Riley R."/>
            <person name="Ohm R."/>
            <person name="Sun H."/>
            <person name="Tunlid A."/>
            <person name="Henrissat B."/>
            <person name="Grigoriev I.V."/>
            <person name="Hibbett D.S."/>
            <person name="Martin F."/>
        </authorList>
    </citation>
    <scope>NUCLEOTIDE SEQUENCE [LARGE SCALE GENOMIC DNA]</scope>
    <source>
        <strain evidence="5">Foug A</strain>
    </source>
</reference>
<dbReference type="GO" id="GO:0051539">
    <property type="term" value="F:4 iron, 4 sulfur cluster binding"/>
    <property type="evidence" value="ECO:0007669"/>
    <property type="project" value="UniProtKB-KW"/>
</dbReference>
<gene>
    <name evidence="4" type="ORF">SCLCIDRAFT_18562</name>
</gene>
<evidence type="ECO:0000256" key="2">
    <source>
        <dbReference type="SAM" id="MobiDB-lite"/>
    </source>
</evidence>
<evidence type="ECO:0000259" key="3">
    <source>
        <dbReference type="Pfam" id="PF22634"/>
    </source>
</evidence>
<dbReference type="GO" id="GO:0008622">
    <property type="term" value="C:epsilon DNA polymerase complex"/>
    <property type="evidence" value="ECO:0007669"/>
    <property type="project" value="InterPro"/>
</dbReference>
<keyword evidence="5" id="KW-1185">Reference proteome</keyword>
<dbReference type="GO" id="GO:0003887">
    <property type="term" value="F:DNA-directed DNA polymerase activity"/>
    <property type="evidence" value="ECO:0007669"/>
    <property type="project" value="UniProtKB-KW"/>
</dbReference>
<dbReference type="InterPro" id="IPR055191">
    <property type="entry name" value="POL2_thumb"/>
</dbReference>
<dbReference type="STRING" id="1036808.A0A0C3EQI1"/>
<dbReference type="InterPro" id="IPR029703">
    <property type="entry name" value="POL2"/>
</dbReference>
<organism evidence="4 5">
    <name type="scientific">Scleroderma citrinum Foug A</name>
    <dbReference type="NCBI Taxonomy" id="1036808"/>
    <lineage>
        <taxon>Eukaryota</taxon>
        <taxon>Fungi</taxon>
        <taxon>Dikarya</taxon>
        <taxon>Basidiomycota</taxon>
        <taxon>Agaricomycotina</taxon>
        <taxon>Agaricomycetes</taxon>
        <taxon>Agaricomycetidae</taxon>
        <taxon>Boletales</taxon>
        <taxon>Sclerodermatineae</taxon>
        <taxon>Sclerodermataceae</taxon>
        <taxon>Scleroderma</taxon>
    </lineage>
</organism>
<keyword evidence="1" id="KW-0004">4Fe-4S</keyword>
<reference evidence="4 5" key="1">
    <citation type="submission" date="2014-04" db="EMBL/GenBank/DDBJ databases">
        <authorList>
            <consortium name="DOE Joint Genome Institute"/>
            <person name="Kuo A."/>
            <person name="Kohler A."/>
            <person name="Nagy L.G."/>
            <person name="Floudas D."/>
            <person name="Copeland A."/>
            <person name="Barry K.W."/>
            <person name="Cichocki N."/>
            <person name="Veneault-Fourrey C."/>
            <person name="LaButti K."/>
            <person name="Lindquist E.A."/>
            <person name="Lipzen A."/>
            <person name="Lundell T."/>
            <person name="Morin E."/>
            <person name="Murat C."/>
            <person name="Sun H."/>
            <person name="Tunlid A."/>
            <person name="Henrissat B."/>
            <person name="Grigoriev I.V."/>
            <person name="Hibbett D.S."/>
            <person name="Martin F."/>
            <person name="Nordberg H.P."/>
            <person name="Cantor M.N."/>
            <person name="Hua S.X."/>
        </authorList>
    </citation>
    <scope>NUCLEOTIDE SEQUENCE [LARGE SCALE GENOMIC DNA]</scope>
    <source>
        <strain evidence="4 5">Foug A</strain>
    </source>
</reference>
<keyword evidence="1" id="KW-0479">Metal-binding</keyword>
<protein>
    <recommendedName>
        <fullName evidence="1">DNA polymerase epsilon catalytic subunit</fullName>
        <ecNumber evidence="1">2.7.7.7</ecNumber>
    </recommendedName>
</protein>
<dbReference type="GO" id="GO:0045004">
    <property type="term" value="P:DNA replication proofreading"/>
    <property type="evidence" value="ECO:0007669"/>
    <property type="project" value="TreeGrafter"/>
</dbReference>
<name>A0A0C3EQI1_9AGAM</name>
<feature type="compositionally biased region" description="Low complexity" evidence="2">
    <location>
        <begin position="115"/>
        <end position="159"/>
    </location>
</feature>
<evidence type="ECO:0000256" key="1">
    <source>
        <dbReference type="RuleBase" id="RU365029"/>
    </source>
</evidence>
<feature type="domain" description="DNA polymerase epsilon ,catalytic subunit A thumb" evidence="3">
    <location>
        <begin position="1"/>
        <end position="84"/>
    </location>
</feature>
<dbReference type="EMBL" id="KN822004">
    <property type="protein sequence ID" value="KIM70409.1"/>
    <property type="molecule type" value="Genomic_DNA"/>
</dbReference>
<proteinExistence type="inferred from homology"/>
<sequence length="380" mass="41527">MVKDKGLACKSIISAKPHGAPITDHIIPVAIFSAEDSVRRTYLCKWLRDPGLANFDLHAILDWEYIEPLGSAIQKLITIPAAMQGVLNPNKVTDFFSTAVPKDPIDEGEMEDIGSSKAAVASSSTTPGGLTLSLSPPETPSPTYSTSSPASSASHPTSTGIEDLSAKIMSASSSPGYLKLAEQATQPILQPQELVAPMRQSDKDVMDKLHDYVYDAPDLLVVCKIVLKEAKRYCGPGLKWSSAKQLRSTALMSQREWRRRVDNGFALVIVDDYMWLSLLSVELHVWIHQPGKSKIDLNHSNGDGYAVGMLYASVDLSGMNKVFARRIELTKEAVLFKLMTGGVDNGLLDGVEKWSPPPFLVDVDLLREKVEKAAVETSYR</sequence>
<dbReference type="OrthoDB" id="3060905at2759"/>
<dbReference type="GO" id="GO:0003677">
    <property type="term" value="F:DNA binding"/>
    <property type="evidence" value="ECO:0007669"/>
    <property type="project" value="UniProtKB-KW"/>
</dbReference>
<keyword evidence="1" id="KW-0863">Zinc-finger</keyword>
<dbReference type="GO" id="GO:0006272">
    <property type="term" value="P:leading strand elongation"/>
    <property type="evidence" value="ECO:0007669"/>
    <property type="project" value="TreeGrafter"/>
</dbReference>
<keyword evidence="1" id="KW-0238">DNA-binding</keyword>
<keyword evidence="1" id="KW-0808">Transferase</keyword>
<dbReference type="AlphaFoldDB" id="A0A0C3EQI1"/>
<dbReference type="PANTHER" id="PTHR10670:SF0">
    <property type="entry name" value="DNA POLYMERASE EPSILON CATALYTIC SUBUNIT A"/>
    <property type="match status" value="1"/>
</dbReference>
<comment type="function">
    <text evidence="1">DNA polymerase II participates in chromosomal DNA replication.</text>
</comment>
<accession>A0A0C3EQI1</accession>
<dbReference type="HOGENOM" id="CLU_727927_0_0_1"/>
<dbReference type="GO" id="GO:0008310">
    <property type="term" value="F:single-stranded DNA 3'-5' DNA exonuclease activity"/>
    <property type="evidence" value="ECO:0007669"/>
    <property type="project" value="TreeGrafter"/>
</dbReference>
<comment type="catalytic activity">
    <reaction evidence="1">
        <text>DNA(n) + a 2'-deoxyribonucleoside 5'-triphosphate = DNA(n+1) + diphosphate</text>
        <dbReference type="Rhea" id="RHEA:22508"/>
        <dbReference type="Rhea" id="RHEA-COMP:17339"/>
        <dbReference type="Rhea" id="RHEA-COMP:17340"/>
        <dbReference type="ChEBI" id="CHEBI:33019"/>
        <dbReference type="ChEBI" id="CHEBI:61560"/>
        <dbReference type="ChEBI" id="CHEBI:173112"/>
        <dbReference type="EC" id="2.7.7.7"/>
    </reaction>
</comment>
<feature type="region of interest" description="Disordered" evidence="2">
    <location>
        <begin position="103"/>
        <end position="160"/>
    </location>
</feature>
<keyword evidence="1" id="KW-0548">Nucleotidyltransferase</keyword>
<comment type="similarity">
    <text evidence="1">Belongs to the DNA polymerase type-B family.</text>
</comment>
<dbReference type="PANTHER" id="PTHR10670">
    <property type="entry name" value="DNA POLYMERASE EPSILON CATALYTIC SUBUNIT A"/>
    <property type="match status" value="1"/>
</dbReference>
<keyword evidence="1" id="KW-0539">Nucleus</keyword>
<comment type="cofactor">
    <cofactor evidence="1">
        <name>[4Fe-4S] cluster</name>
        <dbReference type="ChEBI" id="CHEBI:49883"/>
    </cofactor>
</comment>
<keyword evidence="1" id="KW-0408">Iron</keyword>
<dbReference type="GO" id="GO:0006297">
    <property type="term" value="P:nucleotide-excision repair, DNA gap filling"/>
    <property type="evidence" value="ECO:0007669"/>
    <property type="project" value="TreeGrafter"/>
</dbReference>
<dbReference type="EC" id="2.7.7.7" evidence="1"/>
<dbReference type="GO" id="GO:0000278">
    <property type="term" value="P:mitotic cell cycle"/>
    <property type="evidence" value="ECO:0007669"/>
    <property type="project" value="TreeGrafter"/>
</dbReference>
<dbReference type="Pfam" id="PF22634">
    <property type="entry name" value="POL2_thumb"/>
    <property type="match status" value="1"/>
</dbReference>